<keyword evidence="5" id="KW-0472">Membrane</keyword>
<dbReference type="PROSITE" id="PS51257">
    <property type="entry name" value="PROKAR_LIPOPROTEIN"/>
    <property type="match status" value="1"/>
</dbReference>
<dbReference type="Pfam" id="PF02608">
    <property type="entry name" value="Bmp"/>
    <property type="match status" value="1"/>
</dbReference>
<proteinExistence type="inferred from homology"/>
<reference evidence="9 10" key="1">
    <citation type="submission" date="2017-06" db="EMBL/GenBank/DDBJ databases">
        <authorList>
            <person name="Kim H.J."/>
            <person name="Triplett B.A."/>
        </authorList>
    </citation>
    <scope>NUCLEOTIDE SEQUENCE [LARGE SCALE GENOMIC DNA]</scope>
    <source>
        <strain evidence="9 10">SCA</strain>
    </source>
</reference>
<dbReference type="SUPFAM" id="SSF53822">
    <property type="entry name" value="Periplasmic binding protein-like I"/>
    <property type="match status" value="1"/>
</dbReference>
<dbReference type="CDD" id="cd06354">
    <property type="entry name" value="PBP1_PrnA-like"/>
    <property type="match status" value="1"/>
</dbReference>
<evidence type="ECO:0000313" key="10">
    <source>
        <dbReference type="Proteomes" id="UP000198304"/>
    </source>
</evidence>
<evidence type="ECO:0000256" key="3">
    <source>
        <dbReference type="ARBA" id="ARBA00022475"/>
    </source>
</evidence>
<sequence>MFKKMLALMLVLLLMATALVGCGGGAAQDPAPEEDQEQVEDQPTEEQIKMAMVTDVGGVNDQSFNESAWNGHKQAEAELGFSVSYVESEQDADYERNLETLLDAGNDLIWGIGFMMTDAILEAAEFNPDQKYAIIDPDFGENVVPENLVGVLFKAEEGSFLVGYIAGKMTETNKVGFVGGMDFPVIHGFHYGFMAGVKHANPDAEVLVQYADSFVDAARGKAIANQMYQQGADIVFHAAGGAGDGVIEAAREQDKYAIGVDEDQNHLAPDHVITSAMKRVDNAIFMVAEMLKDGDYAGGETKVFGLADGGVGIAPTSDKHVPAEILEEVKQVEQEIIAGKIVVPNNKDDYEANY</sequence>
<evidence type="ECO:0000256" key="5">
    <source>
        <dbReference type="ARBA" id="ARBA00023136"/>
    </source>
</evidence>
<evidence type="ECO:0000256" key="4">
    <source>
        <dbReference type="ARBA" id="ARBA00022729"/>
    </source>
</evidence>
<evidence type="ECO:0000259" key="8">
    <source>
        <dbReference type="Pfam" id="PF02608"/>
    </source>
</evidence>
<dbReference type="RefSeq" id="WP_089285240.1">
    <property type="nucleotide sequence ID" value="NZ_FZOJ01000043.1"/>
</dbReference>
<dbReference type="InterPro" id="IPR050957">
    <property type="entry name" value="BMP_lipoprotein"/>
</dbReference>
<dbReference type="PANTHER" id="PTHR34296">
    <property type="entry name" value="TRANSCRIPTIONAL ACTIVATOR PROTEIN MED"/>
    <property type="match status" value="1"/>
</dbReference>
<dbReference type="OrthoDB" id="9769871at2"/>
<dbReference type="Proteomes" id="UP000198304">
    <property type="component" value="Unassembled WGS sequence"/>
</dbReference>
<keyword evidence="4 7" id="KW-0732">Signal</keyword>
<dbReference type="PANTHER" id="PTHR34296:SF2">
    <property type="entry name" value="ABC TRANSPORTER GUANOSINE-BINDING PROTEIN NUPN"/>
    <property type="match status" value="1"/>
</dbReference>
<dbReference type="InterPro" id="IPR003760">
    <property type="entry name" value="PnrA-like"/>
</dbReference>
<organism evidence="9 10">
    <name type="scientific">Anaerovirgula multivorans</name>
    <dbReference type="NCBI Taxonomy" id="312168"/>
    <lineage>
        <taxon>Bacteria</taxon>
        <taxon>Bacillati</taxon>
        <taxon>Bacillota</taxon>
        <taxon>Clostridia</taxon>
        <taxon>Peptostreptococcales</taxon>
        <taxon>Natronincolaceae</taxon>
        <taxon>Anaerovirgula</taxon>
    </lineage>
</organism>
<dbReference type="EMBL" id="FZOJ01000043">
    <property type="protein sequence ID" value="SNT13178.1"/>
    <property type="molecule type" value="Genomic_DNA"/>
</dbReference>
<evidence type="ECO:0000256" key="7">
    <source>
        <dbReference type="SAM" id="SignalP"/>
    </source>
</evidence>
<keyword evidence="6" id="KW-0449">Lipoprotein</keyword>
<evidence type="ECO:0000313" key="9">
    <source>
        <dbReference type="EMBL" id="SNT13178.1"/>
    </source>
</evidence>
<evidence type="ECO:0000256" key="2">
    <source>
        <dbReference type="ARBA" id="ARBA00008610"/>
    </source>
</evidence>
<feature type="chain" id="PRO_5039100703" evidence="7">
    <location>
        <begin position="21"/>
        <end position="354"/>
    </location>
</feature>
<dbReference type="InterPro" id="IPR028082">
    <property type="entry name" value="Peripla_BP_I"/>
</dbReference>
<comment type="similarity">
    <text evidence="2">Belongs to the BMP lipoprotein family.</text>
</comment>
<keyword evidence="3" id="KW-1003">Cell membrane</keyword>
<dbReference type="Gene3D" id="3.40.50.2300">
    <property type="match status" value="2"/>
</dbReference>
<evidence type="ECO:0000256" key="1">
    <source>
        <dbReference type="ARBA" id="ARBA00004193"/>
    </source>
</evidence>
<dbReference type="AlphaFoldDB" id="A0A239K603"/>
<evidence type="ECO:0000256" key="6">
    <source>
        <dbReference type="ARBA" id="ARBA00023288"/>
    </source>
</evidence>
<keyword evidence="10" id="KW-1185">Reference proteome</keyword>
<comment type="subcellular location">
    <subcellularLocation>
        <location evidence="1">Cell membrane</location>
        <topology evidence="1">Lipid-anchor</topology>
    </subcellularLocation>
</comment>
<protein>
    <submittedName>
        <fullName evidence="9">Nucleoside-binding protein</fullName>
    </submittedName>
</protein>
<dbReference type="GO" id="GO:0005886">
    <property type="term" value="C:plasma membrane"/>
    <property type="evidence" value="ECO:0007669"/>
    <property type="project" value="UniProtKB-SubCell"/>
</dbReference>
<feature type="domain" description="ABC transporter substrate-binding protein PnrA-like" evidence="8">
    <location>
        <begin position="49"/>
        <end position="347"/>
    </location>
</feature>
<accession>A0A239K603</accession>
<name>A0A239K603_9FIRM</name>
<gene>
    <name evidence="9" type="ORF">SAMN05446037_10432</name>
</gene>
<feature type="signal peptide" evidence="7">
    <location>
        <begin position="1"/>
        <end position="20"/>
    </location>
</feature>